<dbReference type="PROSITE" id="PS51191">
    <property type="entry name" value="FEMABX"/>
    <property type="match status" value="1"/>
</dbReference>
<dbReference type="PANTHER" id="PTHR36174:SF1">
    <property type="entry name" value="LIPID II:GLYCINE GLYCYLTRANSFERASE"/>
    <property type="match status" value="1"/>
</dbReference>
<dbReference type="InterPro" id="IPR050644">
    <property type="entry name" value="PG_Glycine_Bridge_Synth"/>
</dbReference>
<protein>
    <recommendedName>
        <fullName evidence="9">Peptidoglycan bridge formation glycyltransferase FemA/FemB family protein</fullName>
    </recommendedName>
</protein>
<keyword evidence="3" id="KW-0133">Cell shape</keyword>
<dbReference type="Proteomes" id="UP000683507">
    <property type="component" value="Chromosome"/>
</dbReference>
<reference evidence="7" key="1">
    <citation type="submission" date="2021-04" db="EMBL/GenBank/DDBJ databases">
        <authorList>
            <person name="Rodrigo-Torres L."/>
            <person name="Arahal R. D."/>
            <person name="Lucena T."/>
        </authorList>
    </citation>
    <scope>NUCLEOTIDE SEQUENCE</scope>
    <source>
        <strain evidence="7">AS29M-1</strain>
    </source>
</reference>
<evidence type="ECO:0000313" key="8">
    <source>
        <dbReference type="Proteomes" id="UP000683507"/>
    </source>
</evidence>
<dbReference type="InterPro" id="IPR003447">
    <property type="entry name" value="FEMABX"/>
</dbReference>
<keyword evidence="5" id="KW-0012">Acyltransferase</keyword>
<dbReference type="RefSeq" id="WP_258542501.1">
    <property type="nucleotide sequence ID" value="NZ_OU015584.1"/>
</dbReference>
<keyword evidence="2" id="KW-0808">Transferase</keyword>
<dbReference type="PANTHER" id="PTHR36174">
    <property type="entry name" value="LIPID II:GLYCINE GLYCYLTRANSFERASE"/>
    <property type="match status" value="1"/>
</dbReference>
<evidence type="ECO:0000256" key="2">
    <source>
        <dbReference type="ARBA" id="ARBA00022679"/>
    </source>
</evidence>
<dbReference type="EMBL" id="OU015584">
    <property type="protein sequence ID" value="CAG5083717.1"/>
    <property type="molecule type" value="Genomic_DNA"/>
</dbReference>
<name>A0A916NHT7_9FLAO</name>
<dbReference type="AlphaFoldDB" id="A0A916NHT7"/>
<dbReference type="KEGG" id="ptan:CRYO30217_02271"/>
<accession>A0A916NHT7</accession>
<keyword evidence="4" id="KW-0573">Peptidoglycan synthesis</keyword>
<keyword evidence="8" id="KW-1185">Reference proteome</keyword>
<gene>
    <name evidence="7" type="ORF">CRYO30217_02271</name>
</gene>
<dbReference type="InterPro" id="IPR016181">
    <property type="entry name" value="Acyl_CoA_acyltransferase"/>
</dbReference>
<evidence type="ECO:0000256" key="4">
    <source>
        <dbReference type="ARBA" id="ARBA00022984"/>
    </source>
</evidence>
<comment type="similarity">
    <text evidence="1">Belongs to the FemABX family.</text>
</comment>
<sequence>MICTLQAKEIEELTTTNILPQTPFWGRIKQEQGFTPKAFELYVSKDLLIHSTNSTAQLVDDLLILIKYLDNDHCFAYVPYGPKLEPTLENQGVFLETLSESLRPHLPQNCVFVRYDLMWQNPWATEDDYFDASGNWKGAPEHRIQEYRVNFKTNYGKLRKSVSDSLPKNTFFLDLSLSEKELLGNMRYNTRYNVRRALKNGITVKEYGVDHIAKWHELYIDTAYRHDMPLLGEDYFKQILLNQDNSKNGVTIKMLMAELNGEFLASMFLVLSGKRANYLYGASASSKKQLMASYALQWESIKIAKAYGCTEYDMFGSAPNLKKNHPLHGVHVYKKGFGGNLYHRMGCWDYLLDDSLYPIFQRQEMKQD</sequence>
<dbReference type="GO" id="GO:0009252">
    <property type="term" value="P:peptidoglycan biosynthetic process"/>
    <property type="evidence" value="ECO:0007669"/>
    <property type="project" value="UniProtKB-KW"/>
</dbReference>
<evidence type="ECO:0000256" key="3">
    <source>
        <dbReference type="ARBA" id="ARBA00022960"/>
    </source>
</evidence>
<evidence type="ECO:0000256" key="1">
    <source>
        <dbReference type="ARBA" id="ARBA00009943"/>
    </source>
</evidence>
<evidence type="ECO:0008006" key="9">
    <source>
        <dbReference type="Google" id="ProtNLM"/>
    </source>
</evidence>
<dbReference type="Pfam" id="PF02388">
    <property type="entry name" value="FemAB"/>
    <property type="match status" value="2"/>
</dbReference>
<keyword evidence="6" id="KW-0961">Cell wall biogenesis/degradation</keyword>
<dbReference type="GO" id="GO:0008360">
    <property type="term" value="P:regulation of cell shape"/>
    <property type="evidence" value="ECO:0007669"/>
    <property type="project" value="UniProtKB-KW"/>
</dbReference>
<proteinExistence type="inferred from homology"/>
<evidence type="ECO:0000256" key="5">
    <source>
        <dbReference type="ARBA" id="ARBA00023315"/>
    </source>
</evidence>
<dbReference type="GO" id="GO:0071555">
    <property type="term" value="P:cell wall organization"/>
    <property type="evidence" value="ECO:0007669"/>
    <property type="project" value="UniProtKB-KW"/>
</dbReference>
<evidence type="ECO:0000256" key="6">
    <source>
        <dbReference type="ARBA" id="ARBA00023316"/>
    </source>
</evidence>
<dbReference type="GO" id="GO:0016755">
    <property type="term" value="F:aminoacyltransferase activity"/>
    <property type="evidence" value="ECO:0007669"/>
    <property type="project" value="InterPro"/>
</dbReference>
<organism evidence="7 8">
    <name type="scientific">Parvicella tangerina</name>
    <dbReference type="NCBI Taxonomy" id="2829795"/>
    <lineage>
        <taxon>Bacteria</taxon>
        <taxon>Pseudomonadati</taxon>
        <taxon>Bacteroidota</taxon>
        <taxon>Flavobacteriia</taxon>
        <taxon>Flavobacteriales</taxon>
        <taxon>Parvicellaceae</taxon>
        <taxon>Parvicella</taxon>
    </lineage>
</organism>
<dbReference type="SUPFAM" id="SSF55729">
    <property type="entry name" value="Acyl-CoA N-acyltransferases (Nat)"/>
    <property type="match status" value="1"/>
</dbReference>
<evidence type="ECO:0000313" key="7">
    <source>
        <dbReference type="EMBL" id="CAG5083717.1"/>
    </source>
</evidence>
<dbReference type="Gene3D" id="3.40.630.30">
    <property type="match status" value="1"/>
</dbReference>